<keyword evidence="3" id="KW-1185">Reference proteome</keyword>
<proteinExistence type="predicted"/>
<feature type="domain" description="DUF927" evidence="1">
    <location>
        <begin position="7"/>
        <end position="259"/>
    </location>
</feature>
<evidence type="ECO:0000259" key="1">
    <source>
        <dbReference type="Pfam" id="PF06048"/>
    </source>
</evidence>
<gene>
    <name evidence="2" type="ORF">DXH78_07945</name>
</gene>
<reference evidence="3" key="1">
    <citation type="submission" date="2018-08" db="EMBL/GenBank/DDBJ databases">
        <authorList>
            <person name="Kim S.-J."/>
            <person name="Jung G.-Y."/>
        </authorList>
    </citation>
    <scope>NUCLEOTIDE SEQUENCE [LARGE SCALE GENOMIC DNA]</scope>
    <source>
        <strain evidence="3">GY_H</strain>
    </source>
</reference>
<evidence type="ECO:0000313" key="2">
    <source>
        <dbReference type="EMBL" id="RDV04499.1"/>
    </source>
</evidence>
<comment type="caution">
    <text evidence="2">The sequence shown here is derived from an EMBL/GenBank/DDBJ whole genome shotgun (WGS) entry which is preliminary data.</text>
</comment>
<dbReference type="Proteomes" id="UP000263993">
    <property type="component" value="Unassembled WGS sequence"/>
</dbReference>
<name>A0A371BA64_9BRAD</name>
<sequence length="548" mass="60986">MRKRPIPRPIRKVARIRDKSTGSYLETIEFPVSSEEMATIELPPSVIADPSTFERRLRDAGAILPKRDLREHLRAIGARKAPKDLAYEAQTGWSEDRRTFVFPEGAIGQSASRVLGVNTGSTAANGKLTKAGTWQSWRSSIGQAVRSSSILMCGACAAFAAPLLSVGGLQSFTICLVGPSRSGKSVTSLVAGSVIGIGRASDFITWNITDAHLEQRLPSFNDSVCPIDDLMALRDQRDRDRYLRIQGIAYKLAQGWATGRYGSVGVGRGGGETSWRTIVLTSNEVSIRDLAENAGMERQRGEAIRLIDLPALHEGLDHIFDRLPKSLSPHELIDWRREKFRAISRSAAENHGAAFHRYVRFLVARRSRLSSEVPRAIEKFCRKVRDSKDTDLSRDLAKRFGLLYAGGVLAKRGALLPWGEEETFAAIKTCYLRARAFLPDDGETLRDGLSLLAKQLAALPLSENGVLRRGLDYEAVPGVRIPEGRHLIKRNAFDAIFKSRHQLRLVEEWLLVTRRMTKAAPKAKQSRDVAKEQFIWPDGQRRRSLELS</sequence>
<dbReference type="Pfam" id="PF06048">
    <property type="entry name" value="DUF927"/>
    <property type="match status" value="1"/>
</dbReference>
<dbReference type="AlphaFoldDB" id="A0A371BA64"/>
<dbReference type="EMBL" id="QRGO01000001">
    <property type="protein sequence ID" value="RDV04499.1"/>
    <property type="molecule type" value="Genomic_DNA"/>
</dbReference>
<dbReference type="InterPro" id="IPR009270">
    <property type="entry name" value="DUF927"/>
</dbReference>
<dbReference type="OrthoDB" id="7979910at2"/>
<evidence type="ECO:0000313" key="3">
    <source>
        <dbReference type="Proteomes" id="UP000263993"/>
    </source>
</evidence>
<organism evidence="2 3">
    <name type="scientific">Undibacter mobilis</name>
    <dbReference type="NCBI Taxonomy" id="2292256"/>
    <lineage>
        <taxon>Bacteria</taxon>
        <taxon>Pseudomonadati</taxon>
        <taxon>Pseudomonadota</taxon>
        <taxon>Alphaproteobacteria</taxon>
        <taxon>Hyphomicrobiales</taxon>
        <taxon>Nitrobacteraceae</taxon>
        <taxon>Undibacter</taxon>
    </lineage>
</organism>
<accession>A0A371BA64</accession>
<protein>
    <submittedName>
        <fullName evidence="2">DUF927 domain-containing protein</fullName>
    </submittedName>
</protein>